<sequence length="76" mass="8493">MPTLLFHRFQRSSIHHGNEQFKVIAGFYTHADTRHVALMSDCGKRLGERKLLAVGSGYLEIAAYMTIFVPITAVGD</sequence>
<keyword evidence="1" id="KW-0472">Membrane</keyword>
<protein>
    <submittedName>
        <fullName evidence="2">Uncharacterized protein</fullName>
    </submittedName>
</protein>
<name>A0ABS4WE67_9MICC</name>
<evidence type="ECO:0000313" key="3">
    <source>
        <dbReference type="Proteomes" id="UP000766570"/>
    </source>
</evidence>
<evidence type="ECO:0000256" key="1">
    <source>
        <dbReference type="SAM" id="Phobius"/>
    </source>
</evidence>
<gene>
    <name evidence="2" type="ORF">JOF46_002345</name>
</gene>
<dbReference type="EMBL" id="JAGIOE010000001">
    <property type="protein sequence ID" value="MBP2374433.1"/>
    <property type="molecule type" value="Genomic_DNA"/>
</dbReference>
<dbReference type="Proteomes" id="UP000766570">
    <property type="component" value="Unassembled WGS sequence"/>
</dbReference>
<reference evidence="2 3" key="1">
    <citation type="submission" date="2021-03" db="EMBL/GenBank/DDBJ databases">
        <title>Sequencing the genomes of 1000 actinobacteria strains.</title>
        <authorList>
            <person name="Klenk H.-P."/>
        </authorList>
    </citation>
    <scope>NUCLEOTIDE SEQUENCE [LARGE SCALE GENOMIC DNA]</scope>
    <source>
        <strain evidence="2 3">DSM 15454</strain>
    </source>
</reference>
<feature type="transmembrane region" description="Helical" evidence="1">
    <location>
        <begin position="51"/>
        <end position="73"/>
    </location>
</feature>
<proteinExistence type="predicted"/>
<organism evidence="2 3">
    <name type="scientific">Paeniglutamicibacter psychrophenolicus</name>
    <dbReference type="NCBI Taxonomy" id="257454"/>
    <lineage>
        <taxon>Bacteria</taxon>
        <taxon>Bacillati</taxon>
        <taxon>Actinomycetota</taxon>
        <taxon>Actinomycetes</taxon>
        <taxon>Micrococcales</taxon>
        <taxon>Micrococcaceae</taxon>
        <taxon>Paeniglutamicibacter</taxon>
    </lineage>
</organism>
<accession>A0ABS4WE67</accession>
<keyword evidence="3" id="KW-1185">Reference proteome</keyword>
<keyword evidence="1" id="KW-1133">Transmembrane helix</keyword>
<comment type="caution">
    <text evidence="2">The sequence shown here is derived from an EMBL/GenBank/DDBJ whole genome shotgun (WGS) entry which is preliminary data.</text>
</comment>
<keyword evidence="1" id="KW-0812">Transmembrane</keyword>
<dbReference type="RefSeq" id="WP_209907454.1">
    <property type="nucleotide sequence ID" value="NZ_BAAAMI010000017.1"/>
</dbReference>
<evidence type="ECO:0000313" key="2">
    <source>
        <dbReference type="EMBL" id="MBP2374433.1"/>
    </source>
</evidence>